<dbReference type="Gene3D" id="3.40.800.10">
    <property type="entry name" value="Ureohydrolase domain"/>
    <property type="match status" value="1"/>
</dbReference>
<dbReference type="PROSITE" id="PS01053">
    <property type="entry name" value="ARGINASE_1"/>
    <property type="match status" value="1"/>
</dbReference>
<name>A0A3N1UQZ8_9BACT</name>
<dbReference type="EMBL" id="RJVA01000013">
    <property type="protein sequence ID" value="ROQ91120.1"/>
    <property type="molecule type" value="Genomic_DNA"/>
</dbReference>
<comment type="cofactor">
    <cofactor evidence="4">
        <name>Mn(2+)</name>
        <dbReference type="ChEBI" id="CHEBI:29035"/>
    </cofactor>
    <text evidence="4">Binds 2 manganese ions per subunit.</text>
</comment>
<dbReference type="PANTHER" id="PTHR11358">
    <property type="entry name" value="ARGINASE/AGMATINASE"/>
    <property type="match status" value="1"/>
</dbReference>
<dbReference type="GO" id="GO:0008783">
    <property type="term" value="F:agmatinase activity"/>
    <property type="evidence" value="ECO:0007669"/>
    <property type="project" value="TreeGrafter"/>
</dbReference>
<feature type="binding site" evidence="4">
    <location>
        <position position="125"/>
    </location>
    <ligand>
        <name>Mn(2+)</name>
        <dbReference type="ChEBI" id="CHEBI:29035"/>
        <label>1</label>
    </ligand>
</feature>
<keyword evidence="4" id="KW-0464">Manganese</keyword>
<dbReference type="PIRSF" id="PIRSF036979">
    <property type="entry name" value="Arginase"/>
    <property type="match status" value="1"/>
</dbReference>
<protein>
    <submittedName>
        <fullName evidence="6">Agmatinase</fullName>
    </submittedName>
</protein>
<feature type="binding site" evidence="4">
    <location>
        <position position="148"/>
    </location>
    <ligand>
        <name>Mn(2+)</name>
        <dbReference type="ChEBI" id="CHEBI:29035"/>
        <label>1</label>
    </ligand>
</feature>
<keyword evidence="3 5" id="KW-0378">Hydrolase</keyword>
<dbReference type="InterPro" id="IPR005925">
    <property type="entry name" value="Agmatinase-rel"/>
</dbReference>
<comment type="caution">
    <text evidence="6">The sequence shown here is derived from an EMBL/GenBank/DDBJ whole genome shotgun (WGS) entry which is preliminary data.</text>
</comment>
<dbReference type="InterPro" id="IPR023696">
    <property type="entry name" value="Ureohydrolase_dom_sf"/>
</dbReference>
<dbReference type="RefSeq" id="WP_123290838.1">
    <property type="nucleotide sequence ID" value="NZ_RJVA01000013.1"/>
</dbReference>
<proteinExistence type="inferred from homology"/>
<organism evidence="6 7">
    <name type="scientific">Desulfosoma caldarium</name>
    <dbReference type="NCBI Taxonomy" id="610254"/>
    <lineage>
        <taxon>Bacteria</taxon>
        <taxon>Pseudomonadati</taxon>
        <taxon>Thermodesulfobacteriota</taxon>
        <taxon>Syntrophobacteria</taxon>
        <taxon>Syntrophobacterales</taxon>
        <taxon>Syntrophobacteraceae</taxon>
        <taxon>Desulfosoma</taxon>
    </lineage>
</organism>
<dbReference type="NCBIfam" id="TIGR01230">
    <property type="entry name" value="agmatinase"/>
    <property type="match status" value="1"/>
</dbReference>
<evidence type="ECO:0000256" key="1">
    <source>
        <dbReference type="ARBA" id="ARBA00009227"/>
    </source>
</evidence>
<dbReference type="Proteomes" id="UP000276223">
    <property type="component" value="Unassembled WGS sequence"/>
</dbReference>
<keyword evidence="7" id="KW-1185">Reference proteome</keyword>
<gene>
    <name evidence="6" type="ORF">EDC27_2397</name>
</gene>
<evidence type="ECO:0000256" key="4">
    <source>
        <dbReference type="PIRSR" id="PIRSR036979-1"/>
    </source>
</evidence>
<dbReference type="AlphaFoldDB" id="A0A3N1UQZ8"/>
<dbReference type="PROSITE" id="PS51409">
    <property type="entry name" value="ARGINASE_2"/>
    <property type="match status" value="1"/>
</dbReference>
<evidence type="ECO:0000313" key="7">
    <source>
        <dbReference type="Proteomes" id="UP000276223"/>
    </source>
</evidence>
<dbReference type="CDD" id="cd11593">
    <property type="entry name" value="Agmatinase-like_2"/>
    <property type="match status" value="1"/>
</dbReference>
<comment type="similarity">
    <text evidence="1">Belongs to the arginase family. Agmatinase subfamily.</text>
</comment>
<evidence type="ECO:0000313" key="6">
    <source>
        <dbReference type="EMBL" id="ROQ91120.1"/>
    </source>
</evidence>
<dbReference type="InterPro" id="IPR020855">
    <property type="entry name" value="Ureohydrolase_Mn_BS"/>
</dbReference>
<feature type="binding site" evidence="4">
    <location>
        <position position="229"/>
    </location>
    <ligand>
        <name>Mn(2+)</name>
        <dbReference type="ChEBI" id="CHEBI:29035"/>
        <label>1</label>
    </ligand>
</feature>
<dbReference type="PANTHER" id="PTHR11358:SF26">
    <property type="entry name" value="GUANIDINO ACID HYDROLASE, MITOCHONDRIAL"/>
    <property type="match status" value="1"/>
</dbReference>
<feature type="binding site" evidence="4">
    <location>
        <position position="231"/>
    </location>
    <ligand>
        <name>Mn(2+)</name>
        <dbReference type="ChEBI" id="CHEBI:29035"/>
        <label>1</label>
    </ligand>
</feature>
<evidence type="ECO:0000256" key="5">
    <source>
        <dbReference type="RuleBase" id="RU003684"/>
    </source>
</evidence>
<dbReference type="InterPro" id="IPR006035">
    <property type="entry name" value="Ureohydrolase"/>
</dbReference>
<dbReference type="SUPFAM" id="SSF52768">
    <property type="entry name" value="Arginase/deacetylase"/>
    <property type="match status" value="1"/>
</dbReference>
<accession>A0A3N1UQZ8</accession>
<dbReference type="Pfam" id="PF00491">
    <property type="entry name" value="Arginase"/>
    <property type="match status" value="1"/>
</dbReference>
<keyword evidence="2 4" id="KW-0479">Metal-binding</keyword>
<feature type="binding site" evidence="4">
    <location>
        <position position="152"/>
    </location>
    <ligand>
        <name>Mn(2+)</name>
        <dbReference type="ChEBI" id="CHEBI:29035"/>
        <label>1</label>
    </ligand>
</feature>
<sequence>MKRATHVLGTEVMQYLGPCLSFLGLPEYSASVEAARAVIVAAPYDGTTTFRSGTREGPRAILAASRELECYEEDTGTEPYRHGIATLGELRVTAASPRDMVERVRAVAAALFKAEKIPVLLGGEHLMSLGMIRAACEHFGPLTVLHLDAHPDLRESYQETSFSNACVMRHVLNMADVVQVGLRSMTREEHDLIRHKRIPAFFAEPVIRDSNAVSQIVDALGPWVYVTIDLDVLDPSIMPAVGTPEPGGLGWYDLMSVIRAVTAQRRVVGFDVMELCPIPGMVAPDFLAARLVHKILAHIFVDKV</sequence>
<dbReference type="OrthoDB" id="9789727at2"/>
<feature type="binding site" evidence="4">
    <location>
        <position position="150"/>
    </location>
    <ligand>
        <name>Mn(2+)</name>
        <dbReference type="ChEBI" id="CHEBI:29035"/>
        <label>1</label>
    </ligand>
</feature>
<evidence type="ECO:0000256" key="2">
    <source>
        <dbReference type="ARBA" id="ARBA00022723"/>
    </source>
</evidence>
<evidence type="ECO:0000256" key="3">
    <source>
        <dbReference type="ARBA" id="ARBA00022801"/>
    </source>
</evidence>
<reference evidence="6 7" key="1">
    <citation type="submission" date="2018-11" db="EMBL/GenBank/DDBJ databases">
        <title>Genomic Encyclopedia of Type Strains, Phase IV (KMG-IV): sequencing the most valuable type-strain genomes for metagenomic binning, comparative biology and taxonomic classification.</title>
        <authorList>
            <person name="Goeker M."/>
        </authorList>
    </citation>
    <scope>NUCLEOTIDE SEQUENCE [LARGE SCALE GENOMIC DNA]</scope>
    <source>
        <strain evidence="6 7">DSM 22027</strain>
    </source>
</reference>
<dbReference type="GO" id="GO:0033389">
    <property type="term" value="P:putrescine biosynthetic process from arginine, via agmatine"/>
    <property type="evidence" value="ECO:0007669"/>
    <property type="project" value="TreeGrafter"/>
</dbReference>
<dbReference type="GO" id="GO:0046872">
    <property type="term" value="F:metal ion binding"/>
    <property type="evidence" value="ECO:0007669"/>
    <property type="project" value="UniProtKB-KW"/>
</dbReference>